<organism evidence="2 3">
    <name type="scientific">Streptomyces liangshanensis</name>
    <dbReference type="NCBI Taxonomy" id="2717324"/>
    <lineage>
        <taxon>Bacteria</taxon>
        <taxon>Bacillati</taxon>
        <taxon>Actinomycetota</taxon>
        <taxon>Actinomycetes</taxon>
        <taxon>Kitasatosporales</taxon>
        <taxon>Streptomycetaceae</taxon>
        <taxon>Streptomyces</taxon>
    </lineage>
</organism>
<dbReference type="InterPro" id="IPR042001">
    <property type="entry name" value="Sortase_F"/>
</dbReference>
<dbReference type="Proteomes" id="UP000501179">
    <property type="component" value="Chromosome"/>
</dbReference>
<dbReference type="Gene3D" id="2.40.260.10">
    <property type="entry name" value="Sortase"/>
    <property type="match status" value="1"/>
</dbReference>
<dbReference type="SUPFAM" id="SSF63817">
    <property type="entry name" value="Sortase"/>
    <property type="match status" value="1"/>
</dbReference>
<dbReference type="Pfam" id="PF04203">
    <property type="entry name" value="Sortase"/>
    <property type="match status" value="1"/>
</dbReference>
<dbReference type="RefSeq" id="WP_167030981.1">
    <property type="nucleotide sequence ID" value="NZ_CP050177.1"/>
</dbReference>
<dbReference type="InterPro" id="IPR023365">
    <property type="entry name" value="Sortase_dom-sf"/>
</dbReference>
<gene>
    <name evidence="2" type="ORF">HA039_18420</name>
</gene>
<proteinExistence type="predicted"/>
<dbReference type="EMBL" id="CP050177">
    <property type="protein sequence ID" value="QIQ04022.1"/>
    <property type="molecule type" value="Genomic_DNA"/>
</dbReference>
<keyword evidence="1" id="KW-0378">Hydrolase</keyword>
<evidence type="ECO:0000313" key="2">
    <source>
        <dbReference type="EMBL" id="QIQ04022.1"/>
    </source>
</evidence>
<keyword evidence="3" id="KW-1185">Reference proteome</keyword>
<sequence length="210" mass="22268">MTVKVLFGVAALGAVAAVVLTVLPPRQAPARRPPVAAAEPRAVRVADPHSAPVRLRIPALRVSAAVMPLSLDEGRTLDAPSFRHAMKVGWYALGPRPGERGPAVLVGHRDAPANPGTVPVRNGRDNIRNAVFAKLGRLRAGDRVEAELGDGRRVRFRVTAVDTYRTAKFPTARVYGPVPGPELRLITCGGVIDANGHWDSNVVVSAVAAR</sequence>
<dbReference type="CDD" id="cd05829">
    <property type="entry name" value="Sortase_F"/>
    <property type="match status" value="1"/>
</dbReference>
<protein>
    <submittedName>
        <fullName evidence="2">Class F sortase</fullName>
    </submittedName>
</protein>
<name>A0A6G9H0F5_9ACTN</name>
<reference evidence="2 3" key="1">
    <citation type="submission" date="2020-03" db="EMBL/GenBank/DDBJ databases">
        <title>A novel species.</title>
        <authorList>
            <person name="Gao J."/>
        </authorList>
    </citation>
    <scope>NUCLEOTIDE SEQUENCE [LARGE SCALE GENOMIC DNA]</scope>
    <source>
        <strain evidence="2 3">QMT-12</strain>
    </source>
</reference>
<evidence type="ECO:0000313" key="3">
    <source>
        <dbReference type="Proteomes" id="UP000501179"/>
    </source>
</evidence>
<evidence type="ECO:0000256" key="1">
    <source>
        <dbReference type="ARBA" id="ARBA00022801"/>
    </source>
</evidence>
<dbReference type="InterPro" id="IPR005754">
    <property type="entry name" value="Sortase"/>
</dbReference>
<dbReference type="GO" id="GO:0016787">
    <property type="term" value="F:hydrolase activity"/>
    <property type="evidence" value="ECO:0007669"/>
    <property type="project" value="UniProtKB-KW"/>
</dbReference>
<dbReference type="KEGG" id="slia:HA039_18420"/>
<dbReference type="AlphaFoldDB" id="A0A6G9H0F5"/>
<accession>A0A6G9H0F5</accession>